<gene>
    <name evidence="1" type="ORF">GCM10022277_41090</name>
</gene>
<keyword evidence="2" id="KW-1185">Reference proteome</keyword>
<proteinExistence type="predicted"/>
<name>A0ABP7NA14_9GAMM</name>
<comment type="caution">
    <text evidence="1">The sequence shown here is derived from an EMBL/GenBank/DDBJ whole genome shotgun (WGS) entry which is preliminary data.</text>
</comment>
<protein>
    <submittedName>
        <fullName evidence="1">Uncharacterized protein</fullName>
    </submittedName>
</protein>
<dbReference type="RefSeq" id="WP_344800531.1">
    <property type="nucleotide sequence ID" value="NZ_BAABBN010000015.1"/>
</dbReference>
<reference evidence="2" key="1">
    <citation type="journal article" date="2019" name="Int. J. Syst. Evol. Microbiol.">
        <title>The Global Catalogue of Microorganisms (GCM) 10K type strain sequencing project: providing services to taxonomists for standard genome sequencing and annotation.</title>
        <authorList>
            <consortium name="The Broad Institute Genomics Platform"/>
            <consortium name="The Broad Institute Genome Sequencing Center for Infectious Disease"/>
            <person name="Wu L."/>
            <person name="Ma J."/>
        </authorList>
    </citation>
    <scope>NUCLEOTIDE SEQUENCE [LARGE SCALE GENOMIC DNA]</scope>
    <source>
        <strain evidence="2">JCM 17551</strain>
    </source>
</reference>
<dbReference type="EMBL" id="BAABBN010000015">
    <property type="protein sequence ID" value="GAA3940892.1"/>
    <property type="molecule type" value="Genomic_DNA"/>
</dbReference>
<evidence type="ECO:0000313" key="2">
    <source>
        <dbReference type="Proteomes" id="UP001501565"/>
    </source>
</evidence>
<organism evidence="1 2">
    <name type="scientific">Litoribacillus peritrichatus</name>
    <dbReference type="NCBI Taxonomy" id="718191"/>
    <lineage>
        <taxon>Bacteria</taxon>
        <taxon>Pseudomonadati</taxon>
        <taxon>Pseudomonadota</taxon>
        <taxon>Gammaproteobacteria</taxon>
        <taxon>Oceanospirillales</taxon>
        <taxon>Oceanospirillaceae</taxon>
        <taxon>Litoribacillus</taxon>
    </lineage>
</organism>
<sequence>MDERIIATLIGISTGWVLSQLTDFFKEKRIRNRKIIAINTELEDLSAWLERMKKTTRYSMMLALHKKNNHLIPTHLQKFLIDEHFHEICIYLTRDKRICITDIYNNINSINSSINELREVLDQQKDNSFKEIIDKNEGLYINAMETKSKIDFLLSKNKYKLNMSVGQADEISRKLTSELVAIRDEALKLTPEKITEAYYNEKI</sequence>
<evidence type="ECO:0000313" key="1">
    <source>
        <dbReference type="EMBL" id="GAA3940892.1"/>
    </source>
</evidence>
<dbReference type="Proteomes" id="UP001501565">
    <property type="component" value="Unassembled WGS sequence"/>
</dbReference>
<accession>A0ABP7NA14</accession>